<feature type="chain" id="PRO_5004194295" evidence="1">
    <location>
        <begin position="25"/>
        <end position="170"/>
    </location>
</feature>
<dbReference type="Proteomes" id="UP000006575">
    <property type="component" value="Chromosome"/>
</dbReference>
<protein>
    <submittedName>
        <fullName evidence="2">Uncharacterized protein</fullName>
    </submittedName>
</protein>
<keyword evidence="3" id="KW-1185">Reference proteome</keyword>
<evidence type="ECO:0000313" key="3">
    <source>
        <dbReference type="Proteomes" id="UP000006575"/>
    </source>
</evidence>
<evidence type="ECO:0000313" key="2">
    <source>
        <dbReference type="EMBL" id="CAK07610.1"/>
    </source>
</evidence>
<dbReference type="GeneID" id="303212238"/>
<sequence>MRNVTALTAMLLFAAALVPQASMAQDAIEVRAAKVCAGIGSLVSKSQGEVTVDNLELSTTGNGTVSISRDGVDLGKVNQAEYKDYVSCLTTVIGLLSPQPKPPPPTVTYRVCSGEYERACKPHDVYLYCYADVKSWAAARCESSIVQRMNTYAGNKCGYSIDTVVCTSPK</sequence>
<dbReference type="AlphaFoldDB" id="Q1MHF4"/>
<organism evidence="2 3">
    <name type="scientific">Rhizobium johnstonii (strain DSM 114642 / LMG 32736 / 3841)</name>
    <name type="common">Rhizobium leguminosarum bv. viciae</name>
    <dbReference type="NCBI Taxonomy" id="216596"/>
    <lineage>
        <taxon>Bacteria</taxon>
        <taxon>Pseudomonadati</taxon>
        <taxon>Pseudomonadota</taxon>
        <taxon>Alphaproteobacteria</taxon>
        <taxon>Hyphomicrobiales</taxon>
        <taxon>Rhizobiaceae</taxon>
        <taxon>Rhizobium/Agrobacterium group</taxon>
        <taxon>Rhizobium</taxon>
        <taxon>Rhizobium johnstonii</taxon>
    </lineage>
</organism>
<name>Q1MHF4_RHIJ3</name>
<dbReference type="RefSeq" id="WP_011651720.1">
    <property type="nucleotide sequence ID" value="NC_008380.1"/>
</dbReference>
<dbReference type="EnsemblBacteria" id="CAK07610">
    <property type="protein sequence ID" value="CAK07610"/>
    <property type="gene ID" value="RL2117A"/>
</dbReference>
<evidence type="ECO:0000256" key="1">
    <source>
        <dbReference type="SAM" id="SignalP"/>
    </source>
</evidence>
<dbReference type="EMBL" id="AM236080">
    <property type="protein sequence ID" value="CAK07610.1"/>
    <property type="molecule type" value="Genomic_DNA"/>
</dbReference>
<dbReference type="HOGENOM" id="CLU_1569443_0_0_5"/>
<keyword evidence="1" id="KW-0732">Signal</keyword>
<gene>
    <name evidence="2" type="ORF">RL2117A</name>
</gene>
<proteinExistence type="predicted"/>
<accession>Q1MHF4</accession>
<reference evidence="2 3" key="1">
    <citation type="journal article" date="2006" name="Genome Biol.">
        <title>The genome of Rhizobium leguminosarum has recognizable core and accessory components.</title>
        <authorList>
            <person name="Young J.W."/>
            <person name="Crossman L.C."/>
            <person name="Johnston A.W.B."/>
            <person name="Thomson N.R."/>
            <person name="Ghazoui Z.F."/>
            <person name="Hull K.H."/>
            <person name="Wexler M."/>
            <person name="Curson A.R.J."/>
            <person name="Todd J.D."/>
            <person name="Poole P.S."/>
            <person name="Mauchline T.H."/>
            <person name="East A.K."/>
            <person name="Quail M.A."/>
            <person name="Churcher C."/>
            <person name="Arrowsmith C."/>
            <person name="Cherevach A."/>
            <person name="Chillingworth T."/>
            <person name="Clarke K."/>
            <person name="Cronin A."/>
            <person name="Davis P."/>
            <person name="Fraser A."/>
            <person name="Hance Z."/>
            <person name="Hauser H."/>
            <person name="Jagels K."/>
            <person name="Moule S."/>
            <person name="Mungall K."/>
            <person name="Norbertczak H."/>
            <person name="Rabbinowitsch E."/>
            <person name="Sanders M."/>
            <person name="Simmonds M."/>
            <person name="Whitehead S."/>
            <person name="Parkhill J."/>
        </authorList>
    </citation>
    <scope>NUCLEOTIDE SEQUENCE [LARGE SCALE GENOMIC DNA]</scope>
    <source>
        <strain evidence="3">DSM 114642 / LMG 32736 / 3841</strain>
    </source>
</reference>
<dbReference type="KEGG" id="rle:RL2117A"/>
<feature type="signal peptide" evidence="1">
    <location>
        <begin position="1"/>
        <end position="24"/>
    </location>
</feature>